<evidence type="ECO:0000259" key="6">
    <source>
        <dbReference type="PROSITE" id="PS50893"/>
    </source>
</evidence>
<dbReference type="OrthoDB" id="9804819at2"/>
<dbReference type="InterPro" id="IPR017871">
    <property type="entry name" value="ABC_transporter-like_CS"/>
</dbReference>
<keyword evidence="8" id="KW-1185">Reference proteome</keyword>
<keyword evidence="4 7" id="KW-0067">ATP-binding</keyword>
<name>A0A3N0GPR1_9ACTN</name>
<dbReference type="CDD" id="cd03268">
    <property type="entry name" value="ABC_BcrA_bacitracin_resist"/>
    <property type="match status" value="1"/>
</dbReference>
<dbReference type="InterPro" id="IPR027417">
    <property type="entry name" value="P-loop_NTPase"/>
</dbReference>
<dbReference type="GO" id="GO:0005524">
    <property type="term" value="F:ATP binding"/>
    <property type="evidence" value="ECO:0007669"/>
    <property type="project" value="UniProtKB-KW"/>
</dbReference>
<feature type="compositionally biased region" description="Polar residues" evidence="5">
    <location>
        <begin position="317"/>
        <end position="332"/>
    </location>
</feature>
<gene>
    <name evidence="7" type="ORF">EFL26_14135</name>
</gene>
<dbReference type="AlphaFoldDB" id="A0A3N0GPR1"/>
<evidence type="ECO:0000256" key="2">
    <source>
        <dbReference type="ARBA" id="ARBA00022448"/>
    </source>
</evidence>
<dbReference type="PROSITE" id="PS00211">
    <property type="entry name" value="ABC_TRANSPORTER_1"/>
    <property type="match status" value="1"/>
</dbReference>
<dbReference type="InterPro" id="IPR003593">
    <property type="entry name" value="AAA+_ATPase"/>
</dbReference>
<feature type="domain" description="ABC transporter" evidence="6">
    <location>
        <begin position="1"/>
        <end position="231"/>
    </location>
</feature>
<dbReference type="PANTHER" id="PTHR43335:SF4">
    <property type="entry name" value="ABC TRANSPORTER, ATP-BINDING PROTEIN"/>
    <property type="match status" value="1"/>
</dbReference>
<reference evidence="7 8" key="1">
    <citation type="submission" date="2018-11" db="EMBL/GenBank/DDBJ databases">
        <authorList>
            <person name="Li F."/>
        </authorList>
    </citation>
    <scope>NUCLEOTIDE SEQUENCE [LARGE SCALE GENOMIC DNA]</scope>
    <source>
        <strain evidence="7 8">Gsoil 818</strain>
    </source>
</reference>
<comment type="similarity">
    <text evidence="1">Belongs to the ABC transporter superfamily.</text>
</comment>
<evidence type="ECO:0000256" key="5">
    <source>
        <dbReference type="SAM" id="MobiDB-lite"/>
    </source>
</evidence>
<evidence type="ECO:0000313" key="7">
    <source>
        <dbReference type="EMBL" id="RNM14417.1"/>
    </source>
</evidence>
<proteinExistence type="inferred from homology"/>
<organism evidence="7 8">
    <name type="scientific">Nocardioides pocheonensis</name>
    <dbReference type="NCBI Taxonomy" id="661485"/>
    <lineage>
        <taxon>Bacteria</taxon>
        <taxon>Bacillati</taxon>
        <taxon>Actinomycetota</taxon>
        <taxon>Actinomycetes</taxon>
        <taxon>Propionibacteriales</taxon>
        <taxon>Nocardioidaceae</taxon>
        <taxon>Nocardioides</taxon>
    </lineage>
</organism>
<evidence type="ECO:0000256" key="1">
    <source>
        <dbReference type="ARBA" id="ARBA00005417"/>
    </source>
</evidence>
<dbReference type="SUPFAM" id="SSF52540">
    <property type="entry name" value="P-loop containing nucleoside triphosphate hydrolases"/>
    <property type="match status" value="1"/>
</dbReference>
<dbReference type="PROSITE" id="PS50893">
    <property type="entry name" value="ABC_TRANSPORTER_2"/>
    <property type="match status" value="1"/>
</dbReference>
<protein>
    <submittedName>
        <fullName evidence="7">ABC transporter ATP-binding protein</fullName>
    </submittedName>
</protein>
<dbReference type="EMBL" id="RJSF01000040">
    <property type="protein sequence ID" value="RNM14417.1"/>
    <property type="molecule type" value="Genomic_DNA"/>
</dbReference>
<dbReference type="Pfam" id="PF00005">
    <property type="entry name" value="ABC_tran"/>
    <property type="match status" value="1"/>
</dbReference>
<keyword evidence="3" id="KW-0547">Nucleotide-binding</keyword>
<feature type="region of interest" description="Disordered" evidence="5">
    <location>
        <begin position="297"/>
        <end position="348"/>
    </location>
</feature>
<dbReference type="SMART" id="SM00382">
    <property type="entry name" value="AAA"/>
    <property type="match status" value="1"/>
</dbReference>
<evidence type="ECO:0000313" key="8">
    <source>
        <dbReference type="Proteomes" id="UP000279994"/>
    </source>
</evidence>
<keyword evidence="2" id="KW-0813">Transport</keyword>
<dbReference type="Gene3D" id="3.40.50.300">
    <property type="entry name" value="P-loop containing nucleotide triphosphate hydrolases"/>
    <property type="match status" value="1"/>
</dbReference>
<dbReference type="GO" id="GO:0016887">
    <property type="term" value="F:ATP hydrolysis activity"/>
    <property type="evidence" value="ECO:0007669"/>
    <property type="project" value="InterPro"/>
</dbReference>
<dbReference type="Proteomes" id="UP000279994">
    <property type="component" value="Unassembled WGS sequence"/>
</dbReference>
<dbReference type="InterPro" id="IPR003439">
    <property type="entry name" value="ABC_transporter-like_ATP-bd"/>
</dbReference>
<accession>A0A3N0GPR1</accession>
<sequence>MQTHGLRKVFRDLGRKVAAVDGLDLAVERGSVHGFLGPNGSGKTTTIRMLLGLATPDSGEIRLFGEPLAGRVPEALSRVGAVVEYPHFTPDLSGRRNLQLLARSAGLPKSRADEVLEQVGLAGSARSRFRRYSFGMRQRLGLAAALLKEPDLLILDEPMNGLDPAGITDMRDLIRGLAASGVTVLLSSHVLAEVQQVCSSVSIIGDGRLLASGKVQDLLGESTAHTRVGVPDPQQATMVLTAAGYAVARDGDDLLVQGHDHPGEITRALAAHDLYVTELSAVRPDLETFFLVLTGHRPRPESGPLDGPAQHPDGTAPKSTPKTPADSPTDSPTGRPVDAAEPAAEDPA</sequence>
<dbReference type="PANTHER" id="PTHR43335">
    <property type="entry name" value="ABC TRANSPORTER, ATP-BINDING PROTEIN"/>
    <property type="match status" value="1"/>
</dbReference>
<evidence type="ECO:0000256" key="4">
    <source>
        <dbReference type="ARBA" id="ARBA00022840"/>
    </source>
</evidence>
<evidence type="ECO:0000256" key="3">
    <source>
        <dbReference type="ARBA" id="ARBA00022741"/>
    </source>
</evidence>
<comment type="caution">
    <text evidence="7">The sequence shown here is derived from an EMBL/GenBank/DDBJ whole genome shotgun (WGS) entry which is preliminary data.</text>
</comment>